<keyword evidence="3" id="KW-1185">Reference proteome</keyword>
<gene>
    <name evidence="2" type="ORF">Taro_008626</name>
</gene>
<evidence type="ECO:0000313" key="2">
    <source>
        <dbReference type="EMBL" id="MQL76256.1"/>
    </source>
</evidence>
<feature type="compositionally biased region" description="Basic residues" evidence="1">
    <location>
        <begin position="85"/>
        <end position="99"/>
    </location>
</feature>
<evidence type="ECO:0000256" key="1">
    <source>
        <dbReference type="SAM" id="MobiDB-lite"/>
    </source>
</evidence>
<name>A0A843U1P3_COLES</name>
<dbReference type="EMBL" id="NMUH01000287">
    <property type="protein sequence ID" value="MQL76256.1"/>
    <property type="molecule type" value="Genomic_DNA"/>
</dbReference>
<dbReference type="OrthoDB" id="1081388at2759"/>
<reference evidence="2" key="1">
    <citation type="submission" date="2017-07" db="EMBL/GenBank/DDBJ databases">
        <title>Taro Niue Genome Assembly and Annotation.</title>
        <authorList>
            <person name="Atibalentja N."/>
            <person name="Keating K."/>
            <person name="Fields C.J."/>
        </authorList>
    </citation>
    <scope>NUCLEOTIDE SEQUENCE</scope>
    <source>
        <strain evidence="2">Niue_2</strain>
        <tissue evidence="2">Leaf</tissue>
    </source>
</reference>
<dbReference type="PANTHER" id="PTHR34956:SF2">
    <property type="entry name" value="OS05G0397300 PROTEIN"/>
    <property type="match status" value="1"/>
</dbReference>
<organism evidence="2 3">
    <name type="scientific">Colocasia esculenta</name>
    <name type="common">Wild taro</name>
    <name type="synonym">Arum esculentum</name>
    <dbReference type="NCBI Taxonomy" id="4460"/>
    <lineage>
        <taxon>Eukaryota</taxon>
        <taxon>Viridiplantae</taxon>
        <taxon>Streptophyta</taxon>
        <taxon>Embryophyta</taxon>
        <taxon>Tracheophyta</taxon>
        <taxon>Spermatophyta</taxon>
        <taxon>Magnoliopsida</taxon>
        <taxon>Liliopsida</taxon>
        <taxon>Araceae</taxon>
        <taxon>Aroideae</taxon>
        <taxon>Colocasieae</taxon>
        <taxon>Colocasia</taxon>
    </lineage>
</organism>
<accession>A0A843U1P3</accession>
<proteinExistence type="predicted"/>
<dbReference type="AlphaFoldDB" id="A0A843U1P3"/>
<dbReference type="PANTHER" id="PTHR34956">
    <property type="entry name" value="OS05G0397300 PROTEIN"/>
    <property type="match status" value="1"/>
</dbReference>
<protein>
    <submittedName>
        <fullName evidence="2">Uncharacterized protein</fullName>
    </submittedName>
</protein>
<comment type="caution">
    <text evidence="2">The sequence shown here is derived from an EMBL/GenBank/DDBJ whole genome shotgun (WGS) entry which is preliminary data.</text>
</comment>
<sequence length="153" mass="16761">MVEMDHAALELEDDLFFADLSQRIALLIMDDDGGETEALRPQRPSSLQGLYHASLPAVPSLLFYEQAYGRQVRGTGVFIPQFSLPRRKQRAGKSRHSGGKPKVSAAAMGAETKSANRNGGRQQQQQHQSGNHYVHVAGEEIPPAGQERIKPSS</sequence>
<feature type="region of interest" description="Disordered" evidence="1">
    <location>
        <begin position="83"/>
        <end position="153"/>
    </location>
</feature>
<dbReference type="Proteomes" id="UP000652761">
    <property type="component" value="Unassembled WGS sequence"/>
</dbReference>
<feature type="compositionally biased region" description="Low complexity" evidence="1">
    <location>
        <begin position="116"/>
        <end position="132"/>
    </location>
</feature>
<evidence type="ECO:0000313" key="3">
    <source>
        <dbReference type="Proteomes" id="UP000652761"/>
    </source>
</evidence>